<dbReference type="AlphaFoldDB" id="A0A0F4IS31"/>
<evidence type="ECO:0000313" key="2">
    <source>
        <dbReference type="Proteomes" id="UP000033551"/>
    </source>
</evidence>
<gene>
    <name evidence="1" type="ORF">VR44_34255</name>
</gene>
<accession>A0A0F4IS31</accession>
<comment type="caution">
    <text evidence="1">The sequence shown here is derived from an EMBL/GenBank/DDBJ whole genome shotgun (WGS) entry which is preliminary data.</text>
</comment>
<name>A0A0F4IS31_9ACTN</name>
<organism evidence="1 2">
    <name type="scientific">Streptomyces katrae</name>
    <dbReference type="NCBI Taxonomy" id="68223"/>
    <lineage>
        <taxon>Bacteria</taxon>
        <taxon>Bacillati</taxon>
        <taxon>Actinomycetota</taxon>
        <taxon>Actinomycetes</taxon>
        <taxon>Kitasatosporales</taxon>
        <taxon>Streptomycetaceae</taxon>
        <taxon>Streptomyces</taxon>
    </lineage>
</organism>
<dbReference type="EMBL" id="JZWV01001166">
    <property type="protein sequence ID" value="KJY24812.1"/>
    <property type="molecule type" value="Genomic_DNA"/>
</dbReference>
<reference evidence="1 2" key="1">
    <citation type="submission" date="2015-02" db="EMBL/GenBank/DDBJ databases">
        <authorList>
            <person name="Ju K.-S."/>
            <person name="Doroghazi J.R."/>
            <person name="Metcalf W."/>
        </authorList>
    </citation>
    <scope>NUCLEOTIDE SEQUENCE [LARGE SCALE GENOMIC DNA]</scope>
    <source>
        <strain evidence="1 2">NRRL ISP-5550</strain>
    </source>
</reference>
<evidence type="ECO:0000313" key="1">
    <source>
        <dbReference type="EMBL" id="KJY24812.1"/>
    </source>
</evidence>
<dbReference type="Proteomes" id="UP000033551">
    <property type="component" value="Unassembled WGS sequence"/>
</dbReference>
<sequence length="79" mass="8775">MLDDLVAEGVHAAGAQGGEEVVLQERVDVEEGGGARWRWPCFHSQVYSRKVTGPYFAMRSVRVWLAGADFVRCRQPPGE</sequence>
<proteinExistence type="predicted"/>
<keyword evidence="2" id="KW-1185">Reference proteome</keyword>
<protein>
    <submittedName>
        <fullName evidence="1">Uncharacterized protein</fullName>
    </submittedName>
</protein>